<proteinExistence type="predicted"/>
<keyword evidence="2" id="KW-1185">Reference proteome</keyword>
<sequence length="369" mass="38354">MNGFHPPQSAPAINAARLADTVLAPRHATPPIRSATTFAGKPGSEFLPARLVALMQQAIAATGLDLTGLTVLTEAATGAYAVTPVIAAMAGAEEVYAVARPSRHGSVGVAHASVEALAQAAGVAGRISLLAHVPEDRLGAIDIVTNSGHLRPLGARLIKRLPPEAVVALMFEAWEFRPEDIALAACRSRGIPVVGVNERHPSIDVFSFLGPLAAALLRESGVALAGSRVAVICDNPFGLYILQGLADADSFAWLFPDTSAMFAADWDAVVVALQPSSSMRIDAHEARRIAAMAPEACIAQVWGDIDRAAFAEAGGTVWPLQAPRPGHMGILLSALGPEPIVRLQTGGLRAAEWIRRGGAALPGGFAQMV</sequence>
<gene>
    <name evidence="1" type="ORF">C7450_115116</name>
</gene>
<dbReference type="EMBL" id="QJJK01000015">
    <property type="protein sequence ID" value="PXW52917.1"/>
    <property type="molecule type" value="Genomic_DNA"/>
</dbReference>
<dbReference type="Proteomes" id="UP000248021">
    <property type="component" value="Unassembled WGS sequence"/>
</dbReference>
<dbReference type="RefSeq" id="WP_245450176.1">
    <property type="nucleotide sequence ID" value="NZ_JAHBRY010000001.1"/>
</dbReference>
<reference evidence="1 2" key="1">
    <citation type="submission" date="2018-05" db="EMBL/GenBank/DDBJ databases">
        <title>Genomic Encyclopedia of Type Strains, Phase IV (KMG-IV): sequencing the most valuable type-strain genomes for metagenomic binning, comparative biology and taxonomic classification.</title>
        <authorList>
            <person name="Goeker M."/>
        </authorList>
    </citation>
    <scope>NUCLEOTIDE SEQUENCE [LARGE SCALE GENOMIC DNA]</scope>
    <source>
        <strain evidence="1 2">DSM 6462</strain>
    </source>
</reference>
<evidence type="ECO:0000313" key="1">
    <source>
        <dbReference type="EMBL" id="PXW52917.1"/>
    </source>
</evidence>
<evidence type="ECO:0000313" key="2">
    <source>
        <dbReference type="Proteomes" id="UP000248021"/>
    </source>
</evidence>
<organism evidence="1 2">
    <name type="scientific">Chelatococcus asaccharovorans</name>
    <dbReference type="NCBI Taxonomy" id="28210"/>
    <lineage>
        <taxon>Bacteria</taxon>
        <taxon>Pseudomonadati</taxon>
        <taxon>Pseudomonadota</taxon>
        <taxon>Alphaproteobacteria</taxon>
        <taxon>Hyphomicrobiales</taxon>
        <taxon>Chelatococcaceae</taxon>
        <taxon>Chelatococcus</taxon>
    </lineage>
</organism>
<name>A0A2V3TWE1_9HYPH</name>
<accession>A0A2V3TWE1</accession>
<comment type="caution">
    <text evidence="1">The sequence shown here is derived from an EMBL/GenBank/DDBJ whole genome shotgun (WGS) entry which is preliminary data.</text>
</comment>
<protein>
    <submittedName>
        <fullName evidence="1">Uncharacterized protein</fullName>
    </submittedName>
</protein>
<dbReference type="AlphaFoldDB" id="A0A2V3TWE1"/>